<dbReference type="EMBL" id="BAAAYX010000009">
    <property type="protein sequence ID" value="GAA3706231.1"/>
    <property type="molecule type" value="Genomic_DNA"/>
</dbReference>
<keyword evidence="6 10" id="KW-0812">Transmembrane</keyword>
<accession>A0ABP7DPN2</accession>
<dbReference type="PANTHER" id="PTHR12468:SF2">
    <property type="entry name" value="GPI MANNOSYLTRANSFERASE 2"/>
    <property type="match status" value="1"/>
</dbReference>
<feature type="transmembrane region" description="Helical" evidence="10">
    <location>
        <begin position="24"/>
        <end position="42"/>
    </location>
</feature>
<evidence type="ECO:0000256" key="2">
    <source>
        <dbReference type="ARBA" id="ARBA00004687"/>
    </source>
</evidence>
<dbReference type="PANTHER" id="PTHR12468">
    <property type="entry name" value="GPI MANNOSYLTRANSFERASE 2"/>
    <property type="match status" value="1"/>
</dbReference>
<keyword evidence="3" id="KW-0337">GPI-anchor biosynthesis</keyword>
<keyword evidence="9 10" id="KW-0472">Membrane</keyword>
<keyword evidence="12" id="KW-1185">Reference proteome</keyword>
<dbReference type="InterPro" id="IPR007315">
    <property type="entry name" value="PIG-V/Gpi18"/>
</dbReference>
<dbReference type="RefSeq" id="WP_344812688.1">
    <property type="nucleotide sequence ID" value="NZ_BAAAYX010000009.1"/>
</dbReference>
<feature type="transmembrane region" description="Helical" evidence="10">
    <location>
        <begin position="165"/>
        <end position="188"/>
    </location>
</feature>
<feature type="transmembrane region" description="Helical" evidence="10">
    <location>
        <begin position="272"/>
        <end position="292"/>
    </location>
</feature>
<evidence type="ECO:0000256" key="3">
    <source>
        <dbReference type="ARBA" id="ARBA00022502"/>
    </source>
</evidence>
<proteinExistence type="predicted"/>
<feature type="transmembrane region" description="Helical" evidence="10">
    <location>
        <begin position="128"/>
        <end position="153"/>
    </location>
</feature>
<keyword evidence="7" id="KW-0256">Endoplasmic reticulum</keyword>
<reference evidence="12" key="1">
    <citation type="journal article" date="2019" name="Int. J. Syst. Evol. Microbiol.">
        <title>The Global Catalogue of Microorganisms (GCM) 10K type strain sequencing project: providing services to taxonomists for standard genome sequencing and annotation.</title>
        <authorList>
            <consortium name="The Broad Institute Genomics Platform"/>
            <consortium name="The Broad Institute Genome Sequencing Center for Infectious Disease"/>
            <person name="Wu L."/>
            <person name="Ma J."/>
        </authorList>
    </citation>
    <scope>NUCLEOTIDE SEQUENCE [LARGE SCALE GENOMIC DNA]</scope>
    <source>
        <strain evidence="12">JCM 16548</strain>
    </source>
</reference>
<feature type="transmembrane region" description="Helical" evidence="10">
    <location>
        <begin position="96"/>
        <end position="116"/>
    </location>
</feature>
<keyword evidence="8 10" id="KW-1133">Transmembrane helix</keyword>
<feature type="transmembrane region" description="Helical" evidence="10">
    <location>
        <begin position="351"/>
        <end position="372"/>
    </location>
</feature>
<evidence type="ECO:0000256" key="8">
    <source>
        <dbReference type="ARBA" id="ARBA00022989"/>
    </source>
</evidence>
<name>A0ABP7DPN2_9ACTN</name>
<organism evidence="11 12">
    <name type="scientific">Microlunatus aurantiacus</name>
    <dbReference type="NCBI Taxonomy" id="446786"/>
    <lineage>
        <taxon>Bacteria</taxon>
        <taxon>Bacillati</taxon>
        <taxon>Actinomycetota</taxon>
        <taxon>Actinomycetes</taxon>
        <taxon>Propionibacteriales</taxon>
        <taxon>Propionibacteriaceae</taxon>
        <taxon>Microlunatus</taxon>
    </lineage>
</organism>
<keyword evidence="5" id="KW-0808">Transferase</keyword>
<evidence type="ECO:0000256" key="5">
    <source>
        <dbReference type="ARBA" id="ARBA00022679"/>
    </source>
</evidence>
<sequence>MTAVQTALTPAATAATSRRTVTQAWLASRGLIVLVALLLAVYQGRSLTDMVDQWDVEHFTNLATNGYLGRPDGTLMAFFPGLPVLLRLGLELGLPVYLTGVVVSAICSYLAATALARLGGPVAAVAWLFAPTAVFTVVPYTEALFCAAAFWAWERARADRWAAAAGLAALACTVRVSGLFLVGALVVLALTLRTPAAPTWRERGRRLRWLLLPVAVLGAFVLYLYSLTGSWTAWYHAQSTGWARTMTPPWDAFWNTVAATVPNADHPLWPPVFTAEIVSMALGVLVVGWCLGRRLWAEASWVAVQVLAFSISYWFMSVNRAILLWFPLWMMVAAWATWRPERTAVRVGHRVVVGLVFLAGVVVMLAWSWLYFTGNWAS</sequence>
<evidence type="ECO:0000256" key="4">
    <source>
        <dbReference type="ARBA" id="ARBA00022676"/>
    </source>
</evidence>
<evidence type="ECO:0008006" key="13">
    <source>
        <dbReference type="Google" id="ProtNLM"/>
    </source>
</evidence>
<feature type="transmembrane region" description="Helical" evidence="10">
    <location>
        <begin position="322"/>
        <end position="339"/>
    </location>
</feature>
<evidence type="ECO:0000256" key="1">
    <source>
        <dbReference type="ARBA" id="ARBA00004477"/>
    </source>
</evidence>
<comment type="subcellular location">
    <subcellularLocation>
        <location evidence="1">Endoplasmic reticulum membrane</location>
        <topology evidence="1">Multi-pass membrane protein</topology>
    </subcellularLocation>
</comment>
<protein>
    <recommendedName>
        <fullName evidence="13">Mannosyltransferase (PIG-V)</fullName>
    </recommendedName>
</protein>
<evidence type="ECO:0000256" key="6">
    <source>
        <dbReference type="ARBA" id="ARBA00022692"/>
    </source>
</evidence>
<gene>
    <name evidence="11" type="ORF">GCM10022204_24950</name>
</gene>
<evidence type="ECO:0000256" key="10">
    <source>
        <dbReference type="SAM" id="Phobius"/>
    </source>
</evidence>
<evidence type="ECO:0000313" key="12">
    <source>
        <dbReference type="Proteomes" id="UP001500051"/>
    </source>
</evidence>
<comment type="caution">
    <text evidence="11">The sequence shown here is derived from an EMBL/GenBank/DDBJ whole genome shotgun (WGS) entry which is preliminary data.</text>
</comment>
<comment type="pathway">
    <text evidence="2">Glycolipid biosynthesis; glycosylphosphatidylinositol-anchor biosynthesis.</text>
</comment>
<dbReference type="Proteomes" id="UP001500051">
    <property type="component" value="Unassembled WGS sequence"/>
</dbReference>
<feature type="transmembrane region" description="Helical" evidence="10">
    <location>
        <begin position="209"/>
        <end position="226"/>
    </location>
</feature>
<evidence type="ECO:0000313" key="11">
    <source>
        <dbReference type="EMBL" id="GAA3706231.1"/>
    </source>
</evidence>
<evidence type="ECO:0000256" key="7">
    <source>
        <dbReference type="ARBA" id="ARBA00022824"/>
    </source>
</evidence>
<keyword evidence="4" id="KW-0328">Glycosyltransferase</keyword>
<feature type="transmembrane region" description="Helical" evidence="10">
    <location>
        <begin position="299"/>
        <end position="316"/>
    </location>
</feature>
<evidence type="ECO:0000256" key="9">
    <source>
        <dbReference type="ARBA" id="ARBA00023136"/>
    </source>
</evidence>